<feature type="transmembrane region" description="Helical" evidence="5">
    <location>
        <begin position="21"/>
        <end position="41"/>
    </location>
</feature>
<feature type="transmembrane region" description="Helical" evidence="5">
    <location>
        <begin position="309"/>
        <end position="331"/>
    </location>
</feature>
<dbReference type="SMART" id="SM00028">
    <property type="entry name" value="TPR"/>
    <property type="match status" value="4"/>
</dbReference>
<feature type="transmembrane region" description="Helical" evidence="5">
    <location>
        <begin position="76"/>
        <end position="98"/>
    </location>
</feature>
<keyword evidence="4 5" id="KW-0472">Membrane</keyword>
<evidence type="ECO:0000256" key="4">
    <source>
        <dbReference type="ARBA" id="ARBA00023136"/>
    </source>
</evidence>
<keyword evidence="3 5" id="KW-1133">Transmembrane helix</keyword>
<accession>A0A1D8GGU8</accession>
<dbReference type="Gene3D" id="1.25.40.10">
    <property type="entry name" value="Tetratricopeptide repeat domain"/>
    <property type="match status" value="1"/>
</dbReference>
<evidence type="ECO:0000313" key="8">
    <source>
        <dbReference type="Proteomes" id="UP000095743"/>
    </source>
</evidence>
<comment type="subcellular location">
    <subcellularLocation>
        <location evidence="1">Membrane</location>
        <topology evidence="1">Multi-pass membrane protein</topology>
    </subcellularLocation>
</comment>
<evidence type="ECO:0000313" key="7">
    <source>
        <dbReference type="EMBL" id="AOT70141.1"/>
    </source>
</evidence>
<feature type="transmembrane region" description="Helical" evidence="5">
    <location>
        <begin position="47"/>
        <end position="64"/>
    </location>
</feature>
<organism evidence="7 8">
    <name type="scientific">Geosporobacter ferrireducens</name>
    <dbReference type="NCBI Taxonomy" id="1424294"/>
    <lineage>
        <taxon>Bacteria</taxon>
        <taxon>Bacillati</taxon>
        <taxon>Bacillota</taxon>
        <taxon>Clostridia</taxon>
        <taxon>Peptostreptococcales</taxon>
        <taxon>Thermotaleaceae</taxon>
        <taxon>Geosporobacter</taxon>
    </lineage>
</organism>
<feature type="transmembrane region" description="Helical" evidence="5">
    <location>
        <begin position="247"/>
        <end position="266"/>
    </location>
</feature>
<dbReference type="Proteomes" id="UP000095743">
    <property type="component" value="Chromosome"/>
</dbReference>
<feature type="transmembrane region" description="Helical" evidence="5">
    <location>
        <begin position="177"/>
        <end position="195"/>
    </location>
</feature>
<feature type="transmembrane region" description="Helical" evidence="5">
    <location>
        <begin position="133"/>
        <end position="157"/>
    </location>
</feature>
<dbReference type="PANTHER" id="PTHR37422">
    <property type="entry name" value="TEICHURONIC ACID BIOSYNTHESIS PROTEIN TUAE"/>
    <property type="match status" value="1"/>
</dbReference>
<dbReference type="InterPro" id="IPR051533">
    <property type="entry name" value="WaaL-like"/>
</dbReference>
<feature type="transmembrane region" description="Helical" evidence="5">
    <location>
        <begin position="202"/>
        <end position="218"/>
    </location>
</feature>
<dbReference type="InterPro" id="IPR011990">
    <property type="entry name" value="TPR-like_helical_dom_sf"/>
</dbReference>
<protein>
    <recommendedName>
        <fullName evidence="6">O-antigen ligase-related domain-containing protein</fullName>
    </recommendedName>
</protein>
<name>A0A1D8GGU8_9FIRM</name>
<feature type="transmembrane region" description="Helical" evidence="5">
    <location>
        <begin position="620"/>
        <end position="641"/>
    </location>
</feature>
<feature type="domain" description="O-antigen ligase-related" evidence="6">
    <location>
        <begin position="469"/>
        <end position="545"/>
    </location>
</feature>
<evidence type="ECO:0000259" key="6">
    <source>
        <dbReference type="Pfam" id="PF04932"/>
    </source>
</evidence>
<dbReference type="RefSeq" id="WP_069976554.1">
    <property type="nucleotide sequence ID" value="NZ_CP017269.1"/>
</dbReference>
<feature type="transmembrane region" description="Helical" evidence="5">
    <location>
        <begin position="278"/>
        <end position="297"/>
    </location>
</feature>
<dbReference type="InterPro" id="IPR019734">
    <property type="entry name" value="TPR_rpt"/>
</dbReference>
<sequence>MISKSANERKNKTGIKEKSKIELIVLLLSILIFSLPFFKGLFFTREILITHIVSFTLSILYLANKTLKREKISFDNGVDYIGLFFIIVYLLPIVFGKWANLRDAIGITLRYVNCFIIYLMVKDYVRDEKCKDWVLNVLIASGVTTAGIGILGAAGYVQLQDVVLSNRMASTFQYPNTLAAFMMTLLFITLGKLYSTDKLWQKIVYAVSGFIMLFVFVFTYSRGAWLLLPIFVLLYMLALAKEKKVQTILYFIVALIPIILLLQPITKNLLEADGNKSQGLLYTFLAIGIFTGPYILIDKMFTRIKETQYKYIYISLTSLMLGVVGLLLLAFNATEPLTFDNYGLTENRTNQIQRVVHTVQPDEEYLLKLNLEAATENERQWPWRVRVMSIGATGEAQMIAEQLGEIEQASEIEIPFQTLAETKKLQIYLTNTYSDTKVTFNAVELINIADESIKNINLHYKYIPESFITRLNNINMQDNSSSARLTFYKDGFSMFKDHMVLGAGGGAWKGLYRQYQSEIYDSTEAHNYFIQTMVEVGSLGIILLFLMIGCIVVTGFKAVKEKDTRNISMTIAILSLLAHSVLDFNFSYLSILILLWVFLGMLPQIDLPHQIKREGFARKIHPLLLVAVVIPIIFFTGFLYIGNASAREAAAYFKSGHSQEGVVAFDRAVKADPFDATYRIDMAQILRNISQQNQNQQLLLEAEEHLKKAIQYAPYNDLILSQAALHYLNVGQFDEALPYADKVIEVAPAVANSYEIKTEIYNAVARYYLENNNKKQALETYSSILEVVNEIRIANNKTQNKKLILTDKTIDQLNVARYHVDEKDREIQDINKIFYFALDTDENGLTDNWKVYNYKDANIITEVADDGIKISNTGAGTGFIYSTNFELKPSTKYKMELKLNSTIDEDFAVIKVISRNGKTTQFAQKLDMGMAAKNAFAYEFETSEEIQSGDQYIRIDHLGNSEKSIDINRLILLESKP</sequence>
<dbReference type="Pfam" id="PF04932">
    <property type="entry name" value="Wzy_C"/>
    <property type="match status" value="1"/>
</dbReference>
<dbReference type="PANTHER" id="PTHR37422:SF13">
    <property type="entry name" value="LIPOPOLYSACCHARIDE BIOSYNTHESIS PROTEIN PA4999-RELATED"/>
    <property type="match status" value="1"/>
</dbReference>
<dbReference type="STRING" id="1424294.Gferi_11385"/>
<dbReference type="EMBL" id="CP017269">
    <property type="protein sequence ID" value="AOT70141.1"/>
    <property type="molecule type" value="Genomic_DNA"/>
</dbReference>
<evidence type="ECO:0000256" key="3">
    <source>
        <dbReference type="ARBA" id="ARBA00022989"/>
    </source>
</evidence>
<proteinExistence type="predicted"/>
<reference evidence="7 8" key="1">
    <citation type="submission" date="2016-09" db="EMBL/GenBank/DDBJ databases">
        <title>Genomic analysis reveals versatility of anaerobic energy metabolism of Geosporobacter ferrireducens IRF9 of phylum Firmicutes.</title>
        <authorList>
            <person name="Kim S.-J."/>
        </authorList>
    </citation>
    <scope>NUCLEOTIDE SEQUENCE [LARGE SCALE GENOMIC DNA]</scope>
    <source>
        <strain evidence="7 8">IRF9</strain>
    </source>
</reference>
<feature type="transmembrane region" description="Helical" evidence="5">
    <location>
        <begin position="588"/>
        <end position="608"/>
    </location>
</feature>
<keyword evidence="2 5" id="KW-0812">Transmembrane</keyword>
<evidence type="ECO:0000256" key="1">
    <source>
        <dbReference type="ARBA" id="ARBA00004141"/>
    </source>
</evidence>
<dbReference type="InterPro" id="IPR007016">
    <property type="entry name" value="O-antigen_ligase-rel_domated"/>
</dbReference>
<gene>
    <name evidence="7" type="ORF">Gferi_11385</name>
</gene>
<evidence type="ECO:0000256" key="2">
    <source>
        <dbReference type="ARBA" id="ARBA00022692"/>
    </source>
</evidence>
<dbReference type="AlphaFoldDB" id="A0A1D8GGU8"/>
<feature type="transmembrane region" description="Helical" evidence="5">
    <location>
        <begin position="104"/>
        <end position="121"/>
    </location>
</feature>
<dbReference type="SUPFAM" id="SSF48452">
    <property type="entry name" value="TPR-like"/>
    <property type="match status" value="1"/>
</dbReference>
<dbReference type="OrthoDB" id="1808577at2"/>
<keyword evidence="8" id="KW-1185">Reference proteome</keyword>
<dbReference type="KEGG" id="gfe:Gferi_11385"/>
<dbReference type="GO" id="GO:0016020">
    <property type="term" value="C:membrane"/>
    <property type="evidence" value="ECO:0007669"/>
    <property type="project" value="UniProtKB-SubCell"/>
</dbReference>
<feature type="transmembrane region" description="Helical" evidence="5">
    <location>
        <begin position="224"/>
        <end position="240"/>
    </location>
</feature>
<evidence type="ECO:0000256" key="5">
    <source>
        <dbReference type="SAM" id="Phobius"/>
    </source>
</evidence>
<feature type="transmembrane region" description="Helical" evidence="5">
    <location>
        <begin position="536"/>
        <end position="559"/>
    </location>
</feature>